<organism evidence="2 3">
    <name type="scientific">Candidatus Nomurabacteria bacterium RIFCSPHIGHO2_01_FULL_40_24b</name>
    <dbReference type="NCBI Taxonomy" id="1801739"/>
    <lineage>
        <taxon>Bacteria</taxon>
        <taxon>Candidatus Nomuraibacteriota</taxon>
    </lineage>
</organism>
<dbReference type="Proteomes" id="UP000177370">
    <property type="component" value="Unassembled WGS sequence"/>
</dbReference>
<evidence type="ECO:0000256" key="1">
    <source>
        <dbReference type="SAM" id="Phobius"/>
    </source>
</evidence>
<evidence type="ECO:0000313" key="2">
    <source>
        <dbReference type="EMBL" id="OGI66088.1"/>
    </source>
</evidence>
<protein>
    <recommendedName>
        <fullName evidence="4">Glucose/sorbosone dehydrogenase</fullName>
    </recommendedName>
</protein>
<keyword evidence="1" id="KW-1133">Transmembrane helix</keyword>
<dbReference type="EMBL" id="MFTP01000005">
    <property type="protein sequence ID" value="OGI66088.1"/>
    <property type="molecule type" value="Genomic_DNA"/>
</dbReference>
<dbReference type="AlphaFoldDB" id="A0A1F6V8Y7"/>
<keyword evidence="1" id="KW-0812">Transmembrane</keyword>
<reference evidence="2 3" key="1">
    <citation type="journal article" date="2016" name="Nat. Commun.">
        <title>Thousands of microbial genomes shed light on interconnected biogeochemical processes in an aquifer system.</title>
        <authorList>
            <person name="Anantharaman K."/>
            <person name="Brown C.T."/>
            <person name="Hug L.A."/>
            <person name="Sharon I."/>
            <person name="Castelle C.J."/>
            <person name="Probst A.J."/>
            <person name="Thomas B.C."/>
            <person name="Singh A."/>
            <person name="Wilkins M.J."/>
            <person name="Karaoz U."/>
            <person name="Brodie E.L."/>
            <person name="Williams K.H."/>
            <person name="Hubbard S.S."/>
            <person name="Banfield J.F."/>
        </authorList>
    </citation>
    <scope>NUCLEOTIDE SEQUENCE [LARGE SCALE GENOMIC DNA]</scope>
</reference>
<evidence type="ECO:0008006" key="4">
    <source>
        <dbReference type="Google" id="ProtNLM"/>
    </source>
</evidence>
<proteinExistence type="predicted"/>
<accession>A0A1F6V8Y7</accession>
<gene>
    <name evidence="2" type="ORF">A2647_01935</name>
</gene>
<sequence>MTWAFKRQFIYFSAFILVFLGLGLWIGYPYLAKAPSCFDGKQNSDETGVDCGGSCARACTFEVDQISVFWSRIFRVTDGRYNAVAYLENQNKNSAVYKIRYRFRFADKNNVYIGSREGETSIPPAGKFAIFEPAVGVGYSVPVYATFEFLETPVWVNVGEEKINQLKVFVSNILLENQDTMPRMSATIKNNSLYIIPKLDVVTILYDEKGNAVTTSRTYLDVLRAEESVDINFTWPEPILPKIVVKEIIPMYNIFLAKLK</sequence>
<name>A0A1F6V8Y7_9BACT</name>
<evidence type="ECO:0000313" key="3">
    <source>
        <dbReference type="Proteomes" id="UP000177370"/>
    </source>
</evidence>
<feature type="transmembrane region" description="Helical" evidence="1">
    <location>
        <begin position="9"/>
        <end position="31"/>
    </location>
</feature>
<keyword evidence="1" id="KW-0472">Membrane</keyword>
<comment type="caution">
    <text evidence="2">The sequence shown here is derived from an EMBL/GenBank/DDBJ whole genome shotgun (WGS) entry which is preliminary data.</text>
</comment>